<dbReference type="Proteomes" id="UP000186817">
    <property type="component" value="Unassembled WGS sequence"/>
</dbReference>
<feature type="compositionally biased region" description="Low complexity" evidence="1">
    <location>
        <begin position="72"/>
        <end position="82"/>
    </location>
</feature>
<organism evidence="2 3">
    <name type="scientific">Symbiodinium microadriaticum</name>
    <name type="common">Dinoflagellate</name>
    <name type="synonym">Zooxanthella microadriatica</name>
    <dbReference type="NCBI Taxonomy" id="2951"/>
    <lineage>
        <taxon>Eukaryota</taxon>
        <taxon>Sar</taxon>
        <taxon>Alveolata</taxon>
        <taxon>Dinophyceae</taxon>
        <taxon>Suessiales</taxon>
        <taxon>Symbiodiniaceae</taxon>
        <taxon>Symbiodinium</taxon>
    </lineage>
</organism>
<dbReference type="OrthoDB" id="10670671at2759"/>
<keyword evidence="3" id="KW-1185">Reference proteome</keyword>
<feature type="region of interest" description="Disordered" evidence="1">
    <location>
        <begin position="44"/>
        <end position="82"/>
    </location>
</feature>
<accession>A0A1Q9CF13</accession>
<protein>
    <submittedName>
        <fullName evidence="2">Uncharacterized protein</fullName>
    </submittedName>
</protein>
<evidence type="ECO:0000256" key="1">
    <source>
        <dbReference type="SAM" id="MobiDB-lite"/>
    </source>
</evidence>
<proteinExistence type="predicted"/>
<evidence type="ECO:0000313" key="2">
    <source>
        <dbReference type="EMBL" id="OLP81529.1"/>
    </source>
</evidence>
<dbReference type="AlphaFoldDB" id="A0A1Q9CF13"/>
<evidence type="ECO:0000313" key="3">
    <source>
        <dbReference type="Proteomes" id="UP000186817"/>
    </source>
</evidence>
<sequence>MAAASGATGAAYAAAAPSNVSYGQYGSAPAGAGIYGHPQPAPGAYAQMPPGLDLEPGSGREVLYGPPPSLTSGLSEQRSSQSLELQRKQQIELINTQASWGQAEQQKKRLFMQIDQQVKTQEMALTQQYNQQLLQLNQQYHQQKDGSAYGRTTLCKTIASESFAALEQQAMQLTMEGAMGVRERYQQQKMHEEMVKKQMELHREHYEVQARFQQDPMGPTGGGYMPPMVQDLGQGIPAQVPPPMPVMPDMAPGAGATYVPSYTGSGSYVPPPGGCNGIIQPQMPTYGPSAAAMGNYAAAPPTNYGWLPLQG</sequence>
<name>A0A1Q9CF13_SYMMI</name>
<reference evidence="2 3" key="1">
    <citation type="submission" date="2016-02" db="EMBL/GenBank/DDBJ databases">
        <title>Genome analysis of coral dinoflagellate symbionts highlights evolutionary adaptations to a symbiotic lifestyle.</title>
        <authorList>
            <person name="Aranda M."/>
            <person name="Li Y."/>
            <person name="Liew Y.J."/>
            <person name="Baumgarten S."/>
            <person name="Simakov O."/>
            <person name="Wilson M."/>
            <person name="Piel J."/>
            <person name="Ashoor H."/>
            <person name="Bougouffa S."/>
            <person name="Bajic V.B."/>
            <person name="Ryu T."/>
            <person name="Ravasi T."/>
            <person name="Bayer T."/>
            <person name="Micklem G."/>
            <person name="Kim H."/>
            <person name="Bhak J."/>
            <person name="Lajeunesse T.C."/>
            <person name="Voolstra C.R."/>
        </authorList>
    </citation>
    <scope>NUCLEOTIDE SEQUENCE [LARGE SCALE GENOMIC DNA]</scope>
    <source>
        <strain evidence="2 3">CCMP2467</strain>
    </source>
</reference>
<comment type="caution">
    <text evidence="2">The sequence shown here is derived from an EMBL/GenBank/DDBJ whole genome shotgun (WGS) entry which is preliminary data.</text>
</comment>
<gene>
    <name evidence="2" type="ORF">AK812_SmicGene37924</name>
</gene>
<dbReference type="EMBL" id="LSRX01001272">
    <property type="protein sequence ID" value="OLP81529.1"/>
    <property type="molecule type" value="Genomic_DNA"/>
</dbReference>
<dbReference type="OMA" id="HEVHTRF"/>